<feature type="binding site" evidence="2">
    <location>
        <position position="352"/>
    </location>
    <ligand>
        <name>L-tryptophan</name>
        <dbReference type="ChEBI" id="CHEBI:57912"/>
    </ligand>
</feature>
<protein>
    <submittedName>
        <fullName evidence="3">Tryptophan halogenase</fullName>
    </submittedName>
</protein>
<reference evidence="3" key="1">
    <citation type="journal article" date="2014" name="Int. J. Syst. Evol. Microbiol.">
        <title>Complete genome sequence of Corynebacterium casei LMG S-19264T (=DSM 44701T), isolated from a smear-ripened cheese.</title>
        <authorList>
            <consortium name="US DOE Joint Genome Institute (JGI-PGF)"/>
            <person name="Walter F."/>
            <person name="Albersmeier A."/>
            <person name="Kalinowski J."/>
            <person name="Ruckert C."/>
        </authorList>
    </citation>
    <scope>NUCLEOTIDE SEQUENCE</scope>
    <source>
        <strain evidence="3">NBRC 110023</strain>
    </source>
</reference>
<dbReference type="InterPro" id="IPR050816">
    <property type="entry name" value="Flavin-dep_Halogenase_NPB"/>
</dbReference>
<reference evidence="3" key="2">
    <citation type="submission" date="2023-01" db="EMBL/GenBank/DDBJ databases">
        <title>Draft genome sequence of Agaribacter marinus strain NBRC 110023.</title>
        <authorList>
            <person name="Sun Q."/>
            <person name="Mori K."/>
        </authorList>
    </citation>
    <scope>NUCLEOTIDE SEQUENCE</scope>
    <source>
        <strain evidence="3">NBRC 110023</strain>
    </source>
</reference>
<dbReference type="Gene3D" id="3.50.50.60">
    <property type="entry name" value="FAD/NAD(P)-binding domain"/>
    <property type="match status" value="1"/>
</dbReference>
<dbReference type="PIRSF" id="PIRSF011396">
    <property type="entry name" value="Trp_halogenase"/>
    <property type="match status" value="1"/>
</dbReference>
<comment type="caution">
    <text evidence="3">The sequence shown here is derived from an EMBL/GenBank/DDBJ whole genome shotgun (WGS) entry which is preliminary data.</text>
</comment>
<dbReference type="GO" id="GO:0004497">
    <property type="term" value="F:monooxygenase activity"/>
    <property type="evidence" value="ECO:0007669"/>
    <property type="project" value="InterPro"/>
</dbReference>
<feature type="binding site" evidence="2">
    <location>
        <position position="83"/>
    </location>
    <ligand>
        <name>7-chloro-L-tryptophan</name>
        <dbReference type="ChEBI" id="CHEBI:58713"/>
    </ligand>
</feature>
<sequence length="516" mass="58040">MESFIKSIVIVGGGTAGWLTASILASRFSTRIKHDELTITLCESPNIPIIGVGEGTWPTMASTLRDIGVSETDFFRECEASYKQGSKFVEWDEEASGGFYYHPFEELRQGSNGSFAEYWLSQNSDESFARHFSLQEAICEENLAPKNITDPEYKAKSNYGYHLNAAKFSAFLQKHCISKLGVKHILADVEDVLINTAGNIEAVTLSGNKSLSGDLFIDCTGFKSLLLGKALNVPFNPVSDHLFADTALATQVTYSNKSNEIMSYTQSTAQSSGWIWDIGLPTRRGVGYVFSSKYASVEQAKSALLAYIKNTGGDTSDLNVREINFTSGYRDKFWHKNCVAVGLSAGFLEPLEASALVLVELSAMKIAEQLPRTNALMHLAESRFNKTFRYHWKRAVDFLKLHYVLSHRNTPFWQDNRNPESIPESLQELMQLWEHKVPDANDFEPIGELFNFMSYQFVLYGNKFSTKTPFTADEHAVSFVKSYIEQNKKNRKQIVAMLPSNRELLEKIYKYGLSTI</sequence>
<evidence type="ECO:0000256" key="2">
    <source>
        <dbReference type="PIRSR" id="PIRSR011396-2"/>
    </source>
</evidence>
<dbReference type="PANTHER" id="PTHR43747:SF4">
    <property type="entry name" value="FLAVIN-DEPENDENT TRYPTOPHAN HALOGENASE"/>
    <property type="match status" value="1"/>
</dbReference>
<keyword evidence="2" id="KW-0547">Nucleotide-binding</keyword>
<feature type="binding site" evidence="2">
    <location>
        <begin position="13"/>
        <end position="16"/>
    </location>
    <ligand>
        <name>FAD</name>
        <dbReference type="ChEBI" id="CHEBI:57692"/>
    </ligand>
</feature>
<keyword evidence="4" id="KW-1185">Reference proteome</keyword>
<dbReference type="SUPFAM" id="SSF51905">
    <property type="entry name" value="FAD/NAD(P)-binding domain"/>
    <property type="match status" value="1"/>
</dbReference>
<evidence type="ECO:0000313" key="4">
    <source>
        <dbReference type="Proteomes" id="UP001156601"/>
    </source>
</evidence>
<dbReference type="GO" id="GO:0000166">
    <property type="term" value="F:nucleotide binding"/>
    <property type="evidence" value="ECO:0007669"/>
    <property type="project" value="UniProtKB-KW"/>
</dbReference>
<dbReference type="Proteomes" id="UP001156601">
    <property type="component" value="Unassembled WGS sequence"/>
</dbReference>
<keyword evidence="2" id="KW-0285">Flavoprotein</keyword>
<feature type="binding site" evidence="2">
    <location>
        <position position="343"/>
    </location>
    <ligand>
        <name>FAD</name>
        <dbReference type="ChEBI" id="CHEBI:57692"/>
    </ligand>
</feature>
<dbReference type="InterPro" id="IPR036188">
    <property type="entry name" value="FAD/NAD-bd_sf"/>
</dbReference>
<dbReference type="Pfam" id="PF04820">
    <property type="entry name" value="Trp_halogenase"/>
    <property type="match status" value="1"/>
</dbReference>
<name>A0AA37SW40_9ALTE</name>
<organism evidence="3 4">
    <name type="scientific">Agaribacter marinus</name>
    <dbReference type="NCBI Taxonomy" id="1431249"/>
    <lineage>
        <taxon>Bacteria</taxon>
        <taxon>Pseudomonadati</taxon>
        <taxon>Pseudomonadota</taxon>
        <taxon>Gammaproteobacteria</taxon>
        <taxon>Alteromonadales</taxon>
        <taxon>Alteromonadaceae</taxon>
        <taxon>Agaribacter</taxon>
    </lineage>
</organism>
<keyword evidence="2" id="KW-0274">FAD</keyword>
<proteinExistence type="predicted"/>
<gene>
    <name evidence="3" type="ORF">GCM10007852_10550</name>
</gene>
<dbReference type="RefSeq" id="WP_284216452.1">
    <property type="nucleotide sequence ID" value="NZ_BSOT01000005.1"/>
</dbReference>
<feature type="binding site" evidence="2">
    <location>
        <position position="189"/>
    </location>
    <ligand>
        <name>FAD</name>
        <dbReference type="ChEBI" id="CHEBI:57692"/>
    </ligand>
</feature>
<accession>A0AA37SW40</accession>
<dbReference type="AlphaFoldDB" id="A0AA37SW40"/>
<dbReference type="PANTHER" id="PTHR43747">
    <property type="entry name" value="FAD-BINDING PROTEIN"/>
    <property type="match status" value="1"/>
</dbReference>
<dbReference type="InterPro" id="IPR006905">
    <property type="entry name" value="Flavin_halogenase"/>
</dbReference>
<evidence type="ECO:0000256" key="1">
    <source>
        <dbReference type="PIRSR" id="PIRSR011396-1"/>
    </source>
</evidence>
<dbReference type="InterPro" id="IPR033856">
    <property type="entry name" value="Trp_halogen"/>
</dbReference>
<dbReference type="EMBL" id="BSOT01000005">
    <property type="protein sequence ID" value="GLR70147.1"/>
    <property type="molecule type" value="Genomic_DNA"/>
</dbReference>
<feature type="active site" evidence="1">
    <location>
        <position position="83"/>
    </location>
</feature>
<evidence type="ECO:0000313" key="3">
    <source>
        <dbReference type="EMBL" id="GLR70147.1"/>
    </source>
</evidence>